<dbReference type="AlphaFoldDB" id="A0A495Y178"/>
<sequence length="265" mass="28427">MTTQQGGPAAPVTASDAEGFAAVCAFARLNLRDALDLIAVHAEQPVSGLQPRAALNWAIVVAGISSWERFVADLEGLAASGVIQRGEAGVLVDPYKIGTHVGGSSFHPRETGGRLRKLGYLSSADLIDRWVVDVPTGWKGAYPGAWERLASATKVDWGAEDYLESAILVRNAGAHRASHALAELLARRDLPFLDSDAKSTTIQHGYARGVVALVLQVLDSTIVAICSDKGWSTASRMPPEWFAGKPQGRGRHEGVNFWRRQLPRA</sequence>
<gene>
    <name evidence="1" type="ORF">DFJ68_2115</name>
</gene>
<dbReference type="EMBL" id="RBXT01000001">
    <property type="protein sequence ID" value="RKT78666.1"/>
    <property type="molecule type" value="Genomic_DNA"/>
</dbReference>
<keyword evidence="2" id="KW-1185">Reference proteome</keyword>
<evidence type="ECO:0000313" key="1">
    <source>
        <dbReference type="EMBL" id="RKT78666.1"/>
    </source>
</evidence>
<proteinExistence type="predicted"/>
<reference evidence="1 2" key="1">
    <citation type="submission" date="2018-10" db="EMBL/GenBank/DDBJ databases">
        <title>Sequencing the genomes of 1000 actinobacteria strains.</title>
        <authorList>
            <person name="Klenk H.-P."/>
        </authorList>
    </citation>
    <scope>NUCLEOTIDE SEQUENCE [LARGE SCALE GENOMIC DNA]</scope>
    <source>
        <strain evidence="1 2">DSM 44267</strain>
    </source>
</reference>
<comment type="caution">
    <text evidence="1">The sequence shown here is derived from an EMBL/GenBank/DDBJ whole genome shotgun (WGS) entry which is preliminary data.</text>
</comment>
<dbReference type="Proteomes" id="UP000278440">
    <property type="component" value="Unassembled WGS sequence"/>
</dbReference>
<accession>A0A495Y178</accession>
<evidence type="ECO:0000313" key="2">
    <source>
        <dbReference type="Proteomes" id="UP000278440"/>
    </source>
</evidence>
<dbReference type="RefSeq" id="WP_170165744.1">
    <property type="nucleotide sequence ID" value="NZ_RBXT01000001.1"/>
</dbReference>
<organism evidence="1 2">
    <name type="scientific">Terracoccus luteus</name>
    <dbReference type="NCBI Taxonomy" id="53356"/>
    <lineage>
        <taxon>Bacteria</taxon>
        <taxon>Bacillati</taxon>
        <taxon>Actinomycetota</taxon>
        <taxon>Actinomycetes</taxon>
        <taxon>Micrococcales</taxon>
        <taxon>Intrasporangiaceae</taxon>
        <taxon>Terracoccus</taxon>
    </lineage>
</organism>
<name>A0A495Y178_9MICO</name>
<protein>
    <submittedName>
        <fullName evidence="1">Uncharacterized protein</fullName>
    </submittedName>
</protein>